<dbReference type="RefSeq" id="WP_060777707.1">
    <property type="nucleotide sequence ID" value="NZ_CAJHLF010000001.1"/>
</dbReference>
<dbReference type="Gene3D" id="3.40.50.10690">
    <property type="entry name" value="putative lor/sdh protein like domains"/>
    <property type="match status" value="1"/>
</dbReference>
<dbReference type="Proteomes" id="UP001069145">
    <property type="component" value="Unassembled WGS sequence"/>
</dbReference>
<evidence type="ECO:0000259" key="1">
    <source>
        <dbReference type="Pfam" id="PF21570"/>
    </source>
</evidence>
<dbReference type="EMBL" id="CP065662">
    <property type="protein sequence ID" value="QPS01463.1"/>
    <property type="molecule type" value="Genomic_DNA"/>
</dbReference>
<name>A0A109REC5_9LACT</name>
<dbReference type="InterPro" id="IPR048963">
    <property type="entry name" value="ArgZ/ArgE-like_C_2nd"/>
</dbReference>
<evidence type="ECO:0000313" key="4">
    <source>
        <dbReference type="Proteomes" id="UP000594771"/>
    </source>
</evidence>
<keyword evidence="5" id="KW-1185">Reference proteome</keyword>
<dbReference type="Pfam" id="PF21570">
    <property type="entry name" value="ArgZ-like_C_2nd"/>
    <property type="match status" value="1"/>
</dbReference>
<feature type="domain" description="Arginine dihydrolase ArgZ/ArgE-like C-terminal second subdomain" evidence="1">
    <location>
        <begin position="134"/>
        <end position="301"/>
    </location>
</feature>
<protein>
    <recommendedName>
        <fullName evidence="1">Arginine dihydrolase ArgZ/ArgE-like C-terminal second subdomain domain-containing protein</fullName>
    </recommendedName>
</protein>
<evidence type="ECO:0000313" key="2">
    <source>
        <dbReference type="EMBL" id="MCY3053311.1"/>
    </source>
</evidence>
<proteinExistence type="predicted"/>
<dbReference type="KEGG" id="aun:AWM73_01215"/>
<gene>
    <name evidence="3" type="ORF">I6G68_08840</name>
    <name evidence="2" type="ORF">ODY43_04825</name>
</gene>
<evidence type="ECO:0000313" key="3">
    <source>
        <dbReference type="EMBL" id="QPS01463.1"/>
    </source>
</evidence>
<organism evidence="3 4">
    <name type="scientific">Aerococcus urinae</name>
    <dbReference type="NCBI Taxonomy" id="1376"/>
    <lineage>
        <taxon>Bacteria</taxon>
        <taxon>Bacillati</taxon>
        <taxon>Bacillota</taxon>
        <taxon>Bacilli</taxon>
        <taxon>Lactobacillales</taxon>
        <taxon>Aerococcaceae</taxon>
        <taxon>Aerococcus</taxon>
    </lineage>
</organism>
<sequence>MAYKIPEFKFPDFQEAKYQEMPSVTYEEAESDGVLPDKFYLTTHLPTLYKLGEEWILPKYNSLNCVAVVEDDDIVIREMRDVKAGDKIISGSTTDGTQGILVYKEGFPEDIYSQRSVSVETSFSQDYDKLFDIMEHEKNNGGHISWVLGPAVVFDHDTRNALVHLAENGYIHSLLGGNAMTTHDLEGGFLNTALGQNIYTQENAPMGHYNHLDLLNEVRTAGSIKNFNDAGNVKDGIIKALTEMDIPIVLSGSIRDDGPLPEVMGSTSQALTETKKILNEATLIICIATMLHSNSVASLASSYKVGDDGKVRPVYFYTIDVTENVVNKVGAAREYMAYHPMVTNVQDFCVACEKALVTPAQGEMAKAVEDEEYETVEVENNVDAAKGELGNDI</sequence>
<dbReference type="EMBL" id="JAOTML010000004">
    <property type="protein sequence ID" value="MCY3053311.1"/>
    <property type="molecule type" value="Genomic_DNA"/>
</dbReference>
<dbReference type="Gene3D" id="2.40.420.10">
    <property type="entry name" value="conserved putative lor/sdh protein from methanococcus maripaludis s2 domain"/>
    <property type="match status" value="1"/>
</dbReference>
<dbReference type="OrthoDB" id="5386290at2"/>
<reference evidence="2" key="2">
    <citation type="submission" date="2022-09" db="EMBL/GenBank/DDBJ databases">
        <title>Aerococcus urinae taxonomy study.</title>
        <authorList>
            <person name="Christensen J."/>
            <person name="Senneby E."/>
        </authorList>
    </citation>
    <scope>NUCLEOTIDE SEQUENCE</scope>
    <source>
        <strain evidence="2">NLD-066-U95</strain>
    </source>
</reference>
<reference evidence="3 4" key="1">
    <citation type="submission" date="2020-12" db="EMBL/GenBank/DDBJ databases">
        <title>FDA dAtabase for Regulatory Grade micrObial Sequences (FDA-ARGOS): Supporting development and validation of Infectious Disease Dx tests.</title>
        <authorList>
            <person name="Sproer C."/>
            <person name="Gronow S."/>
            <person name="Severitt S."/>
            <person name="Schroder I."/>
            <person name="Tallon L."/>
            <person name="Sadzewicz L."/>
            <person name="Zhao X."/>
            <person name="Boylan J."/>
            <person name="Ott S."/>
            <person name="Bowen H."/>
            <person name="Vavikolanu K."/>
            <person name="Mehta A."/>
            <person name="Aluvathingal J."/>
            <person name="Nadendla S."/>
            <person name="Lowell S."/>
            <person name="Myers T."/>
            <person name="Yan Y."/>
            <person name="Sichtig H."/>
        </authorList>
    </citation>
    <scope>NUCLEOTIDE SEQUENCE [LARGE SCALE GENOMIC DNA]</scope>
    <source>
        <strain evidence="3 4">FDAARGOS_911</strain>
    </source>
</reference>
<accession>A0A109REC5</accession>
<evidence type="ECO:0000313" key="5">
    <source>
        <dbReference type="Proteomes" id="UP001069145"/>
    </source>
</evidence>
<dbReference type="AlphaFoldDB" id="A0A109REC5"/>
<dbReference type="Proteomes" id="UP000594771">
    <property type="component" value="Chromosome"/>
</dbReference>
<dbReference type="GeneID" id="35768354"/>